<evidence type="ECO:0000313" key="2">
    <source>
        <dbReference type="Proteomes" id="UP001162090"/>
    </source>
</evidence>
<dbReference type="GO" id="GO:0006633">
    <property type="term" value="P:fatty acid biosynthetic process"/>
    <property type="evidence" value="ECO:0007669"/>
    <property type="project" value="InterPro"/>
</dbReference>
<dbReference type="PANTHER" id="PTHR28152:SF1">
    <property type="entry name" value="HYDROXYACYL-THIOESTER DEHYDRATASE TYPE 2, MITOCHONDRIAL"/>
    <property type="match status" value="1"/>
</dbReference>
<dbReference type="EMBL" id="OX365926">
    <property type="protein sequence ID" value="CAI4051679.1"/>
    <property type="molecule type" value="Genomic_DNA"/>
</dbReference>
<dbReference type="Gene3D" id="3.10.129.10">
    <property type="entry name" value="Hotdog Thioesterase"/>
    <property type="match status" value="1"/>
</dbReference>
<dbReference type="GO" id="GO:0005739">
    <property type="term" value="C:mitochondrion"/>
    <property type="evidence" value="ECO:0007669"/>
    <property type="project" value="InterPro"/>
</dbReference>
<protein>
    <recommendedName>
        <fullName evidence="3">Htd2p</fullName>
    </recommendedName>
</protein>
<accession>A0AA35J7K2</accession>
<reference evidence="1" key="1">
    <citation type="submission" date="2022-10" db="EMBL/GenBank/DDBJ databases">
        <authorList>
            <person name="Byrne P K."/>
        </authorList>
    </citation>
    <scope>NUCLEOTIDE SEQUENCE</scope>
    <source>
        <strain evidence="1">CBS7001</strain>
    </source>
</reference>
<proteinExistence type="predicted"/>
<organism evidence="1 2">
    <name type="scientific">Saccharomyces uvarum</name>
    <name type="common">Yeast</name>
    <name type="synonym">Saccharomyces bayanus var. uvarum</name>
    <dbReference type="NCBI Taxonomy" id="230603"/>
    <lineage>
        <taxon>Eukaryota</taxon>
        <taxon>Fungi</taxon>
        <taxon>Dikarya</taxon>
        <taxon>Ascomycota</taxon>
        <taxon>Saccharomycotina</taxon>
        <taxon>Saccharomycetes</taxon>
        <taxon>Saccharomycetales</taxon>
        <taxon>Saccharomycetaceae</taxon>
        <taxon>Saccharomyces</taxon>
    </lineage>
</organism>
<name>A0AA35J7K2_SACUV</name>
<dbReference type="GO" id="GO:0019171">
    <property type="term" value="F:(3R)-hydroxyacyl-[acyl-carrier-protein] dehydratase activity"/>
    <property type="evidence" value="ECO:0007669"/>
    <property type="project" value="InterPro"/>
</dbReference>
<gene>
    <name evidence="1" type="primary">SUVC15G2210</name>
    <name evidence="1" type="ORF">SUVC_15G2210</name>
</gene>
<evidence type="ECO:0000313" key="1">
    <source>
        <dbReference type="EMBL" id="CAI4051679.1"/>
    </source>
</evidence>
<dbReference type="InterPro" id="IPR052741">
    <property type="entry name" value="Mitochondrial_HTD2"/>
</dbReference>
<dbReference type="Proteomes" id="UP001162090">
    <property type="component" value="Chromosome 15"/>
</dbReference>
<dbReference type="AlphaFoldDB" id="A0AA35J7K2"/>
<evidence type="ECO:0008006" key="3">
    <source>
        <dbReference type="Google" id="ProtNLM"/>
    </source>
</evidence>
<sequence length="280" mass="32692">MKSTRWIFKDYISRHRVKAFNSLFSKRLPTLNATKQLQVGEHFLFFPPPLEKFGKDGYFNYQSPAILLDDPKLQYRRRVWGQGELIQYSPINLDQEYTCQESIKYIKKLRDEHVVCIERALLRNIPENGTNKSNVCLLERRVLMYTNSPPNKTPTAPLAESAGYRSLGNFTVTDMDIIAYGQLSLNPHRIHWDKEYSRQVEGYEDIIMQGPFSIQLLLKCIQPLLKKPIAQLRYRNLNYIYPASTLNICQSLNSSANRQTFQVRDLRENNIVYLTAEICC</sequence>
<dbReference type="PRINTS" id="PR02096">
    <property type="entry name" value="HTDHYDRTASE2"/>
</dbReference>
<dbReference type="InterPro" id="IPR029069">
    <property type="entry name" value="HotDog_dom_sf"/>
</dbReference>
<dbReference type="SUPFAM" id="SSF54637">
    <property type="entry name" value="Thioesterase/thiol ester dehydrase-isomerase"/>
    <property type="match status" value="1"/>
</dbReference>
<dbReference type="InterPro" id="IPR026223">
    <property type="entry name" value="Htd2"/>
</dbReference>
<dbReference type="PANTHER" id="PTHR28152">
    <property type="entry name" value="HYDROXYACYL-THIOESTER DEHYDRATASE TYPE 2, MITOCHONDRIAL"/>
    <property type="match status" value="1"/>
</dbReference>